<comment type="caution">
    <text evidence="2">The sequence shown here is derived from an EMBL/GenBank/DDBJ whole genome shotgun (WGS) entry which is preliminary data.</text>
</comment>
<feature type="transmembrane region" description="Helical" evidence="1">
    <location>
        <begin position="22"/>
        <end position="40"/>
    </location>
</feature>
<keyword evidence="1" id="KW-1133">Transmembrane helix</keyword>
<dbReference type="Proteomes" id="UP001519460">
    <property type="component" value="Unassembled WGS sequence"/>
</dbReference>
<dbReference type="EMBL" id="JACVVK020000374">
    <property type="protein sequence ID" value="KAK7476497.1"/>
    <property type="molecule type" value="Genomic_DNA"/>
</dbReference>
<organism evidence="2 3">
    <name type="scientific">Batillaria attramentaria</name>
    <dbReference type="NCBI Taxonomy" id="370345"/>
    <lineage>
        <taxon>Eukaryota</taxon>
        <taxon>Metazoa</taxon>
        <taxon>Spiralia</taxon>
        <taxon>Lophotrochozoa</taxon>
        <taxon>Mollusca</taxon>
        <taxon>Gastropoda</taxon>
        <taxon>Caenogastropoda</taxon>
        <taxon>Sorbeoconcha</taxon>
        <taxon>Cerithioidea</taxon>
        <taxon>Batillariidae</taxon>
        <taxon>Batillaria</taxon>
    </lineage>
</organism>
<sequence length="92" mass="10588">MKLVWPTDTKDTDTGISAHQPLLAPLCLLVVVLVVFRLLIGRPGQLKICRLVVRVIRRVWQELAFCCCAVKLRIQEMGEQINYQEELQWGLN</sequence>
<name>A0ABD0JNG4_9CAEN</name>
<evidence type="ECO:0000313" key="3">
    <source>
        <dbReference type="Proteomes" id="UP001519460"/>
    </source>
</evidence>
<keyword evidence="1" id="KW-0472">Membrane</keyword>
<gene>
    <name evidence="2" type="ORF">BaRGS_00032245</name>
</gene>
<dbReference type="AlphaFoldDB" id="A0ABD0JNG4"/>
<reference evidence="2 3" key="1">
    <citation type="journal article" date="2023" name="Sci. Data">
        <title>Genome assembly of the Korean intertidal mud-creeper Batillaria attramentaria.</title>
        <authorList>
            <person name="Patra A.K."/>
            <person name="Ho P.T."/>
            <person name="Jun S."/>
            <person name="Lee S.J."/>
            <person name="Kim Y."/>
            <person name="Won Y.J."/>
        </authorList>
    </citation>
    <scope>NUCLEOTIDE SEQUENCE [LARGE SCALE GENOMIC DNA]</scope>
    <source>
        <strain evidence="2">Wonlab-2016</strain>
    </source>
</reference>
<protein>
    <recommendedName>
        <fullName evidence="4">ATP synthase F0 subunit 8</fullName>
    </recommendedName>
</protein>
<proteinExistence type="predicted"/>
<keyword evidence="3" id="KW-1185">Reference proteome</keyword>
<evidence type="ECO:0000313" key="2">
    <source>
        <dbReference type="EMBL" id="KAK7476497.1"/>
    </source>
</evidence>
<evidence type="ECO:0008006" key="4">
    <source>
        <dbReference type="Google" id="ProtNLM"/>
    </source>
</evidence>
<evidence type="ECO:0000256" key="1">
    <source>
        <dbReference type="SAM" id="Phobius"/>
    </source>
</evidence>
<keyword evidence="1" id="KW-0812">Transmembrane</keyword>
<accession>A0ABD0JNG4</accession>